<gene>
    <name evidence="7" type="ORF">VE01_03956</name>
</gene>
<comment type="subcellular location">
    <subcellularLocation>
        <location evidence="1">Membrane</location>
        <topology evidence="1">Multi-pass membrane protein</topology>
    </subcellularLocation>
</comment>
<dbReference type="RefSeq" id="XP_018131635.1">
    <property type="nucleotide sequence ID" value="XM_018273435.1"/>
</dbReference>
<dbReference type="GO" id="GO:0016020">
    <property type="term" value="C:membrane"/>
    <property type="evidence" value="ECO:0007669"/>
    <property type="project" value="UniProtKB-SubCell"/>
</dbReference>
<dbReference type="GeneID" id="28837342"/>
<feature type="transmembrane region" description="Helical" evidence="6">
    <location>
        <begin position="89"/>
        <end position="108"/>
    </location>
</feature>
<dbReference type="AlphaFoldDB" id="A0A1B8GQ01"/>
<dbReference type="InterPro" id="IPR013901">
    <property type="entry name" value="Anthrone_oxy"/>
</dbReference>
<reference evidence="8" key="2">
    <citation type="journal article" date="2018" name="Nat. Commun.">
        <title>Extreme sensitivity to ultraviolet light in the fungal pathogen causing white-nose syndrome of bats.</title>
        <authorList>
            <person name="Palmer J.M."/>
            <person name="Drees K.P."/>
            <person name="Foster J.T."/>
            <person name="Lindner D.L."/>
        </authorList>
    </citation>
    <scope>NUCLEOTIDE SEQUENCE [LARGE SCALE GENOMIC DNA]</scope>
    <source>
        <strain evidence="8">UAMH 10579</strain>
    </source>
</reference>
<comment type="similarity">
    <text evidence="5">Belongs to the anthrone oxygenase family.</text>
</comment>
<evidence type="ECO:0000256" key="3">
    <source>
        <dbReference type="ARBA" id="ARBA00022989"/>
    </source>
</evidence>
<feature type="transmembrane region" description="Helical" evidence="6">
    <location>
        <begin position="56"/>
        <end position="77"/>
    </location>
</feature>
<name>A0A1B8GQ01_9PEZI</name>
<evidence type="ECO:0000256" key="5">
    <source>
        <dbReference type="ARBA" id="ARBA00034313"/>
    </source>
</evidence>
<evidence type="ECO:0000313" key="7">
    <source>
        <dbReference type="EMBL" id="OBT97902.1"/>
    </source>
</evidence>
<dbReference type="PANTHER" id="PTHR35042:SF1">
    <property type="entry name" value="DUF1772-DOMAIN-CONTAINING PROTEIN"/>
    <property type="match status" value="1"/>
</dbReference>
<feature type="transmembrane region" description="Helical" evidence="6">
    <location>
        <begin position="12"/>
        <end position="35"/>
    </location>
</feature>
<dbReference type="Proteomes" id="UP000091956">
    <property type="component" value="Unassembled WGS sequence"/>
</dbReference>
<keyword evidence="3 6" id="KW-1133">Transmembrane helix</keyword>
<dbReference type="PANTHER" id="PTHR35042">
    <property type="entry name" value="ANTHRONE OXYGENASE ENCC"/>
    <property type="match status" value="1"/>
</dbReference>
<organism evidence="7 8">
    <name type="scientific">Pseudogymnoascus verrucosus</name>
    <dbReference type="NCBI Taxonomy" id="342668"/>
    <lineage>
        <taxon>Eukaryota</taxon>
        <taxon>Fungi</taxon>
        <taxon>Dikarya</taxon>
        <taxon>Ascomycota</taxon>
        <taxon>Pezizomycotina</taxon>
        <taxon>Leotiomycetes</taxon>
        <taxon>Thelebolales</taxon>
        <taxon>Thelebolaceae</taxon>
        <taxon>Pseudogymnoascus</taxon>
    </lineage>
</organism>
<dbReference type="Pfam" id="PF08592">
    <property type="entry name" value="Anthrone_oxy"/>
    <property type="match status" value="1"/>
</dbReference>
<keyword evidence="4 6" id="KW-0472">Membrane</keyword>
<evidence type="ECO:0000313" key="8">
    <source>
        <dbReference type="Proteomes" id="UP000091956"/>
    </source>
</evidence>
<accession>A0A1B8GQ01</accession>
<evidence type="ECO:0000256" key="2">
    <source>
        <dbReference type="ARBA" id="ARBA00022692"/>
    </source>
</evidence>
<evidence type="ECO:0008006" key="9">
    <source>
        <dbReference type="Google" id="ProtNLM"/>
    </source>
</evidence>
<dbReference type="EMBL" id="KV460219">
    <property type="protein sequence ID" value="OBT97902.1"/>
    <property type="molecule type" value="Genomic_DNA"/>
</dbReference>
<keyword evidence="8" id="KW-1185">Reference proteome</keyword>
<reference evidence="7 8" key="1">
    <citation type="submission" date="2016-03" db="EMBL/GenBank/DDBJ databases">
        <title>Comparative genomics of Pseudogymnoascus destructans, the fungus causing white-nose syndrome of bats.</title>
        <authorList>
            <person name="Palmer J.M."/>
            <person name="Drees K.P."/>
            <person name="Foster J.T."/>
            <person name="Lindner D.L."/>
        </authorList>
    </citation>
    <scope>NUCLEOTIDE SEQUENCE [LARGE SCALE GENOMIC DNA]</scope>
    <source>
        <strain evidence="7 8">UAMH 10579</strain>
    </source>
</reference>
<evidence type="ECO:0000256" key="6">
    <source>
        <dbReference type="SAM" id="Phobius"/>
    </source>
</evidence>
<dbReference type="OrthoDB" id="5954308at2759"/>
<protein>
    <recommendedName>
        <fullName evidence="9">DUF1772 domain-containing protein</fullName>
    </recommendedName>
</protein>
<evidence type="ECO:0000256" key="1">
    <source>
        <dbReference type="ARBA" id="ARBA00004141"/>
    </source>
</evidence>
<evidence type="ECO:0000256" key="4">
    <source>
        <dbReference type="ARBA" id="ARBA00023136"/>
    </source>
</evidence>
<keyword evidence="2 6" id="KW-0812">Transmembrane</keyword>
<sequence length="170" mass="17693">MAALTPNSARVLQTVGLTTTAILAGASASFSIYTVPRLLESPTPLLLKQFKHMFSAGHDTVPAGTVVAATSLLYLAYDSRAAGSPAWRGYATAAALALGIIPYTLIVMMGTNKVLLSEAEVAEVAAEKVETKAASVKQLLDQWATMNLGRSVLLASAAVTATWTALGKEL</sequence>
<proteinExistence type="inferred from homology"/>